<sequence>MRADRIPPGRRNASGSPTKLPMTPACTLVSPADTSRPGSWGRYSCFVLLTAFVTSATLMGMPTYHLWRRRHWSRVSLERDLQRSRDHGVHPCDDFYQHVCSGWDGNHNRRYRTPLAKYSSAFDQRVVDRVLLRPFHTGSARAEDKASSLLLMCLSRTGRRNKWSLSKVLVELGLPWPMKSEITRYDLLNTLVKASLHFGTPLFWAFYVGRHPSRSHENTIYMTLEPRCAEWIADFERLMARGRHDDYLRRCAEIVGGIGQSYSTMIHAVTTTHLDIAEKVRTFWDQMTLPRLQRMNDFELRRAVNGHLPDDSQLWLDDEIVNLQPLLYRALNETHFSGNAESFMLYLGAYAVWWLSPYASRYLTAAMLADMGWAGTWNSHRRAKCLEALGSVMPLARSNFYQDAQGDKSLTWTMQRLTVQSVSRLGKVIGEAFGRTFNILASRVYSNAYNMTLTWGLLDQVYAQVHLDGGNGFFDLYLRACRLSVAVFKQSMRRPRNILSHAPGIADVRFYRNLVMREVVVQNNFVSEIQTDSRHMLSMLSALVGTEICEQLLAIVYFLVQYDDSFTPIEGLNESTNGDDSLKRYGQVIRTPSFTQKFTLRELRRLVFHSVIAYFASYIPSLPEAVAITAVWTEAHASDEQNSFVGVPVDQLFFLVSCFNRCGEAGTVYELQASFANPQHRKQVELCQ</sequence>
<keyword evidence="2" id="KW-0812">Transmembrane</keyword>
<evidence type="ECO:0000256" key="2">
    <source>
        <dbReference type="SAM" id="Phobius"/>
    </source>
</evidence>
<dbReference type="Proteomes" id="UP000821837">
    <property type="component" value="Chromosome 10"/>
</dbReference>
<keyword evidence="2" id="KW-1133">Transmembrane helix</keyword>
<comment type="caution">
    <text evidence="4">The sequence shown here is derived from an EMBL/GenBank/DDBJ whole genome shotgun (WGS) entry which is preliminary data.</text>
</comment>
<organism evidence="4 5">
    <name type="scientific">Rhipicephalus sanguineus</name>
    <name type="common">Brown dog tick</name>
    <name type="synonym">Ixodes sanguineus</name>
    <dbReference type="NCBI Taxonomy" id="34632"/>
    <lineage>
        <taxon>Eukaryota</taxon>
        <taxon>Metazoa</taxon>
        <taxon>Ecdysozoa</taxon>
        <taxon>Arthropoda</taxon>
        <taxon>Chelicerata</taxon>
        <taxon>Arachnida</taxon>
        <taxon>Acari</taxon>
        <taxon>Parasitiformes</taxon>
        <taxon>Ixodida</taxon>
        <taxon>Ixodoidea</taxon>
        <taxon>Ixodidae</taxon>
        <taxon>Rhipicephalinae</taxon>
        <taxon>Rhipicephalus</taxon>
        <taxon>Rhipicephalus</taxon>
    </lineage>
</organism>
<feature type="domain" description="Peptidase M13 N-terminal" evidence="3">
    <location>
        <begin position="91"/>
        <end position="405"/>
    </location>
</feature>
<dbReference type="Gene3D" id="1.10.1380.10">
    <property type="entry name" value="Neutral endopeptidase , domain2"/>
    <property type="match status" value="1"/>
</dbReference>
<feature type="region of interest" description="Disordered" evidence="1">
    <location>
        <begin position="1"/>
        <end position="24"/>
    </location>
</feature>
<feature type="transmembrane region" description="Helical" evidence="2">
    <location>
        <begin position="45"/>
        <end position="67"/>
    </location>
</feature>
<dbReference type="InterPro" id="IPR042089">
    <property type="entry name" value="Peptidase_M13_dom_2"/>
</dbReference>
<dbReference type="SUPFAM" id="SSF55486">
    <property type="entry name" value="Metalloproteases ('zincins'), catalytic domain"/>
    <property type="match status" value="1"/>
</dbReference>
<dbReference type="EMBL" id="JABSTV010001246">
    <property type="protein sequence ID" value="KAH7975846.1"/>
    <property type="molecule type" value="Genomic_DNA"/>
</dbReference>
<dbReference type="Gene3D" id="3.40.390.10">
    <property type="entry name" value="Collagenase (Catalytic Domain)"/>
    <property type="match status" value="1"/>
</dbReference>
<evidence type="ECO:0000313" key="5">
    <source>
        <dbReference type="Proteomes" id="UP000821837"/>
    </source>
</evidence>
<evidence type="ECO:0000256" key="1">
    <source>
        <dbReference type="SAM" id="MobiDB-lite"/>
    </source>
</evidence>
<protein>
    <recommendedName>
        <fullName evidence="3">Peptidase M13 N-terminal domain-containing protein</fullName>
    </recommendedName>
</protein>
<proteinExistence type="predicted"/>
<gene>
    <name evidence="4" type="ORF">HPB52_006191</name>
</gene>
<evidence type="ECO:0000259" key="3">
    <source>
        <dbReference type="Pfam" id="PF05649"/>
    </source>
</evidence>
<accession>A0A9D4QD93</accession>
<dbReference type="GO" id="GO:0008237">
    <property type="term" value="F:metallopeptidase activity"/>
    <property type="evidence" value="ECO:0007669"/>
    <property type="project" value="InterPro"/>
</dbReference>
<dbReference type="VEuPathDB" id="VectorBase:RSAN_033563"/>
<name>A0A9D4QD93_RHISA</name>
<dbReference type="Pfam" id="PF05649">
    <property type="entry name" value="Peptidase_M13_N"/>
    <property type="match status" value="1"/>
</dbReference>
<dbReference type="InterPro" id="IPR024079">
    <property type="entry name" value="MetalloPept_cat_dom_sf"/>
</dbReference>
<dbReference type="AlphaFoldDB" id="A0A9D4QD93"/>
<keyword evidence="2" id="KW-0472">Membrane</keyword>
<reference evidence="4" key="1">
    <citation type="journal article" date="2020" name="Cell">
        <title>Large-Scale Comparative Analyses of Tick Genomes Elucidate Their Genetic Diversity and Vector Capacities.</title>
        <authorList>
            <consortium name="Tick Genome and Microbiome Consortium (TIGMIC)"/>
            <person name="Jia N."/>
            <person name="Wang J."/>
            <person name="Shi W."/>
            <person name="Du L."/>
            <person name="Sun Y."/>
            <person name="Zhan W."/>
            <person name="Jiang J.F."/>
            <person name="Wang Q."/>
            <person name="Zhang B."/>
            <person name="Ji P."/>
            <person name="Bell-Sakyi L."/>
            <person name="Cui X.M."/>
            <person name="Yuan T.T."/>
            <person name="Jiang B.G."/>
            <person name="Yang W.F."/>
            <person name="Lam T.T."/>
            <person name="Chang Q.C."/>
            <person name="Ding S.J."/>
            <person name="Wang X.J."/>
            <person name="Zhu J.G."/>
            <person name="Ruan X.D."/>
            <person name="Zhao L."/>
            <person name="Wei J.T."/>
            <person name="Ye R.Z."/>
            <person name="Que T.C."/>
            <person name="Du C.H."/>
            <person name="Zhou Y.H."/>
            <person name="Cheng J.X."/>
            <person name="Dai P.F."/>
            <person name="Guo W.B."/>
            <person name="Han X.H."/>
            <person name="Huang E.J."/>
            <person name="Li L.F."/>
            <person name="Wei W."/>
            <person name="Gao Y.C."/>
            <person name="Liu J.Z."/>
            <person name="Shao H.Z."/>
            <person name="Wang X."/>
            <person name="Wang C.C."/>
            <person name="Yang T.C."/>
            <person name="Huo Q.B."/>
            <person name="Li W."/>
            <person name="Chen H.Y."/>
            <person name="Chen S.E."/>
            <person name="Zhou L.G."/>
            <person name="Ni X.B."/>
            <person name="Tian J.H."/>
            <person name="Sheng Y."/>
            <person name="Liu T."/>
            <person name="Pan Y.S."/>
            <person name="Xia L.Y."/>
            <person name="Li J."/>
            <person name="Zhao F."/>
            <person name="Cao W.C."/>
        </authorList>
    </citation>
    <scope>NUCLEOTIDE SEQUENCE</scope>
    <source>
        <strain evidence="4">Rsan-2018</strain>
    </source>
</reference>
<keyword evidence="5" id="KW-1185">Reference proteome</keyword>
<evidence type="ECO:0000313" key="4">
    <source>
        <dbReference type="EMBL" id="KAH7975846.1"/>
    </source>
</evidence>
<dbReference type="GO" id="GO:0006508">
    <property type="term" value="P:proteolysis"/>
    <property type="evidence" value="ECO:0007669"/>
    <property type="project" value="InterPro"/>
</dbReference>
<dbReference type="InterPro" id="IPR008753">
    <property type="entry name" value="Peptidase_M13_N"/>
</dbReference>
<reference evidence="4" key="2">
    <citation type="submission" date="2021-09" db="EMBL/GenBank/DDBJ databases">
        <authorList>
            <person name="Jia N."/>
            <person name="Wang J."/>
            <person name="Shi W."/>
            <person name="Du L."/>
            <person name="Sun Y."/>
            <person name="Zhan W."/>
            <person name="Jiang J."/>
            <person name="Wang Q."/>
            <person name="Zhang B."/>
            <person name="Ji P."/>
            <person name="Sakyi L.B."/>
            <person name="Cui X."/>
            <person name="Yuan T."/>
            <person name="Jiang B."/>
            <person name="Yang W."/>
            <person name="Lam T.T.-Y."/>
            <person name="Chang Q."/>
            <person name="Ding S."/>
            <person name="Wang X."/>
            <person name="Zhu J."/>
            <person name="Ruan X."/>
            <person name="Zhao L."/>
            <person name="Wei J."/>
            <person name="Que T."/>
            <person name="Du C."/>
            <person name="Cheng J."/>
            <person name="Dai P."/>
            <person name="Han X."/>
            <person name="Huang E."/>
            <person name="Gao Y."/>
            <person name="Liu J."/>
            <person name="Shao H."/>
            <person name="Ye R."/>
            <person name="Li L."/>
            <person name="Wei W."/>
            <person name="Wang X."/>
            <person name="Wang C."/>
            <person name="Huo Q."/>
            <person name="Li W."/>
            <person name="Guo W."/>
            <person name="Chen H."/>
            <person name="Chen S."/>
            <person name="Zhou L."/>
            <person name="Zhou L."/>
            <person name="Ni X."/>
            <person name="Tian J."/>
            <person name="Zhou Y."/>
            <person name="Sheng Y."/>
            <person name="Liu T."/>
            <person name="Pan Y."/>
            <person name="Xia L."/>
            <person name="Li J."/>
            <person name="Zhao F."/>
            <person name="Cao W."/>
        </authorList>
    </citation>
    <scope>NUCLEOTIDE SEQUENCE</scope>
    <source>
        <strain evidence="4">Rsan-2018</strain>
        <tissue evidence="4">Larvae</tissue>
    </source>
</reference>